<evidence type="ECO:0000313" key="4">
    <source>
        <dbReference type="Proteomes" id="UP001165740"/>
    </source>
</evidence>
<feature type="chain" id="PRO_5044703057" evidence="3">
    <location>
        <begin position="26"/>
        <end position="652"/>
    </location>
</feature>
<feature type="compositionally biased region" description="Acidic residues" evidence="1">
    <location>
        <begin position="117"/>
        <end position="131"/>
    </location>
</feature>
<evidence type="ECO:0000256" key="3">
    <source>
        <dbReference type="SAM" id="SignalP"/>
    </source>
</evidence>
<dbReference type="RefSeq" id="XP_013081269.2">
    <property type="nucleotide sequence ID" value="XM_013225815.2"/>
</dbReference>
<evidence type="ECO:0000256" key="2">
    <source>
        <dbReference type="SAM" id="Phobius"/>
    </source>
</evidence>
<keyword evidence="4" id="KW-1185">Reference proteome</keyword>
<dbReference type="RefSeq" id="XP_055899324.1">
    <property type="nucleotide sequence ID" value="XM_056043349.1"/>
</dbReference>
<dbReference type="AlphaFoldDB" id="A0A9W3BIR1"/>
<proteinExistence type="predicted"/>
<name>A0A9W3BIR1_BIOGL</name>
<evidence type="ECO:0000313" key="6">
    <source>
        <dbReference type="RefSeq" id="XP_055899324.1"/>
    </source>
</evidence>
<evidence type="ECO:0000256" key="1">
    <source>
        <dbReference type="SAM" id="MobiDB-lite"/>
    </source>
</evidence>
<protein>
    <submittedName>
        <fullName evidence="5 6">Uncharacterized protein LOC106066741</fullName>
    </submittedName>
</protein>
<reference evidence="5 6" key="1">
    <citation type="submission" date="2025-04" db="UniProtKB">
        <authorList>
            <consortium name="RefSeq"/>
        </authorList>
    </citation>
    <scope>IDENTIFICATION</scope>
</reference>
<feature type="compositionally biased region" description="Polar residues" evidence="1">
    <location>
        <begin position="545"/>
        <end position="555"/>
    </location>
</feature>
<keyword evidence="2" id="KW-0812">Transmembrane</keyword>
<keyword evidence="2" id="KW-1133">Transmembrane helix</keyword>
<accession>A0A9W3BIR1</accession>
<dbReference type="OrthoDB" id="10647916at2759"/>
<feature type="compositionally biased region" description="Polar residues" evidence="1">
    <location>
        <begin position="65"/>
        <end position="74"/>
    </location>
</feature>
<dbReference type="Proteomes" id="UP001165740">
    <property type="component" value="Chromosome 10"/>
</dbReference>
<feature type="compositionally biased region" description="Low complexity" evidence="1">
    <location>
        <begin position="535"/>
        <end position="544"/>
    </location>
</feature>
<feature type="region of interest" description="Disordered" evidence="1">
    <location>
        <begin position="63"/>
        <end position="172"/>
    </location>
</feature>
<keyword evidence="3" id="KW-0732">Signal</keyword>
<dbReference type="KEGG" id="bgt:106066741"/>
<feature type="region of interest" description="Disordered" evidence="1">
    <location>
        <begin position="535"/>
        <end position="560"/>
    </location>
</feature>
<feature type="compositionally biased region" description="Basic and acidic residues" evidence="1">
    <location>
        <begin position="89"/>
        <end position="107"/>
    </location>
</feature>
<dbReference type="GeneID" id="106066741"/>
<keyword evidence="2" id="KW-0472">Membrane</keyword>
<gene>
    <name evidence="5 6" type="primary">LOC106066741</name>
</gene>
<feature type="signal peptide" evidence="3">
    <location>
        <begin position="1"/>
        <end position="25"/>
    </location>
</feature>
<feature type="transmembrane region" description="Helical" evidence="2">
    <location>
        <begin position="186"/>
        <end position="208"/>
    </location>
</feature>
<organism evidence="4 6">
    <name type="scientific">Biomphalaria glabrata</name>
    <name type="common">Bloodfluke planorb</name>
    <name type="synonym">Freshwater snail</name>
    <dbReference type="NCBI Taxonomy" id="6526"/>
    <lineage>
        <taxon>Eukaryota</taxon>
        <taxon>Metazoa</taxon>
        <taxon>Spiralia</taxon>
        <taxon>Lophotrochozoa</taxon>
        <taxon>Mollusca</taxon>
        <taxon>Gastropoda</taxon>
        <taxon>Heterobranchia</taxon>
        <taxon>Euthyneura</taxon>
        <taxon>Panpulmonata</taxon>
        <taxon>Hygrophila</taxon>
        <taxon>Lymnaeoidea</taxon>
        <taxon>Planorbidae</taxon>
        <taxon>Biomphalaria</taxon>
    </lineage>
</organism>
<evidence type="ECO:0000313" key="5">
    <source>
        <dbReference type="RefSeq" id="XP_013081269.2"/>
    </source>
</evidence>
<sequence>MTCQEMDWLLTSAATWLLISLCVTAYPLNGTEDAASAIFKETPNEKIKFNLDIFRLKRDAEDEGTNTLGEASSQKGEDSSESISPTEDEDKKDKTEEEMEKDKEDGNVSKSQGSTDNENDESNDSEEENVDDGSNPFKGTKNLRADTAQSGLNKAAPEKEENTNLTERSPGMLRAQRMTTKPSMQLIGIVVGVILSSVLLTGFIRWRVKKHLDGKKLRKLAKADKRASFKHLIEKQEGLMETIFECDETRGAPLPQQAVSRTRRRGGRNAAPTPRRPWLLWIICGEKSSESLKAPKRSRAPPRTRLQKHCVDEGWNFSVPQLHSSHRESYPRHDRPDHEHLNVTDPLLNPLTHSSLAPPPVAPIRRSPSPVRNVMESIKNTVFTFHRDWVGRRWLERHNLSISGILHGGGSQSQQNSTDEEIQRNSEEDMSISSERDSCSVASELQALDLSGSNPSFNIPLSRNSNTSVTTLDENANITSSFRNEILSRSAQEANTSQYPAYVINSSYIVQNVAPPSYSQSSRRPSTPVAIRNANRNQQRQSSSPSPVQNANSSRADARDRSFTVPLTDLISEHSRIRLREIASHVRSNSQSDINMAHSQYVLVTPLSGEFSQNSGVVLEQLSDGSKIIFVPSPFLPGYHNDNPPPYNFTIV</sequence>
<feature type="region of interest" description="Disordered" evidence="1">
    <location>
        <begin position="406"/>
        <end position="436"/>
    </location>
</feature>